<dbReference type="PROSITE" id="PS51643">
    <property type="entry name" value="HD_CAS3"/>
    <property type="match status" value="1"/>
</dbReference>
<feature type="domain" description="HD Cas3-type" evidence="10">
    <location>
        <begin position="18"/>
        <end position="220"/>
    </location>
</feature>
<evidence type="ECO:0000256" key="7">
    <source>
        <dbReference type="ARBA" id="ARBA00022840"/>
    </source>
</evidence>
<feature type="domain" description="Helicase ATP-binding" evidence="9">
    <location>
        <begin position="293"/>
        <end position="475"/>
    </location>
</feature>
<dbReference type="CDD" id="cd17930">
    <property type="entry name" value="DEXHc_cas3"/>
    <property type="match status" value="1"/>
</dbReference>
<dbReference type="InterPro" id="IPR038257">
    <property type="entry name" value="CRISPR-assoc_Cas3_HD_sf"/>
</dbReference>
<dbReference type="CDD" id="cd09641">
    <property type="entry name" value="Cas3''_I"/>
    <property type="match status" value="1"/>
</dbReference>
<name>A0ABT6F5H3_9BACT</name>
<dbReference type="SMART" id="SM00487">
    <property type="entry name" value="DEXDc"/>
    <property type="match status" value="1"/>
</dbReference>
<evidence type="ECO:0000256" key="3">
    <source>
        <dbReference type="ARBA" id="ARBA00022723"/>
    </source>
</evidence>
<dbReference type="NCBIfam" id="TIGR01596">
    <property type="entry name" value="cas3_HD"/>
    <property type="match status" value="1"/>
</dbReference>
<evidence type="ECO:0000256" key="5">
    <source>
        <dbReference type="ARBA" id="ARBA00022801"/>
    </source>
</evidence>
<dbReference type="Pfam" id="PF22590">
    <property type="entry name" value="Cas3-like_C_2"/>
    <property type="match status" value="1"/>
</dbReference>
<dbReference type="Pfam" id="PF18019">
    <property type="entry name" value="Cas3_HD"/>
    <property type="match status" value="1"/>
</dbReference>
<keyword evidence="8" id="KW-0051">Antiviral defense</keyword>
<evidence type="ECO:0000259" key="10">
    <source>
        <dbReference type="PROSITE" id="PS51643"/>
    </source>
</evidence>
<dbReference type="Proteomes" id="UP001216907">
    <property type="component" value="Unassembled WGS sequence"/>
</dbReference>
<keyword evidence="7" id="KW-0067">ATP-binding</keyword>
<dbReference type="SUPFAM" id="SSF52540">
    <property type="entry name" value="P-loop containing nucleoside triphosphate hydrolases"/>
    <property type="match status" value="1"/>
</dbReference>
<dbReference type="InterPro" id="IPR027417">
    <property type="entry name" value="P-loop_NTPase"/>
</dbReference>
<evidence type="ECO:0000256" key="2">
    <source>
        <dbReference type="ARBA" id="ARBA00009046"/>
    </source>
</evidence>
<dbReference type="EMBL" id="JARRAG010000001">
    <property type="protein sequence ID" value="MDG3002826.1"/>
    <property type="molecule type" value="Genomic_DNA"/>
</dbReference>
<comment type="similarity">
    <text evidence="2">In the central section; belongs to the CRISPR-associated helicase Cas3 family.</text>
</comment>
<dbReference type="RefSeq" id="WP_277859189.1">
    <property type="nucleotide sequence ID" value="NZ_JARRAG010000001.1"/>
</dbReference>
<dbReference type="SUPFAM" id="SSF109604">
    <property type="entry name" value="HD-domain/PDEase-like"/>
    <property type="match status" value="1"/>
</dbReference>
<evidence type="ECO:0000256" key="8">
    <source>
        <dbReference type="ARBA" id="ARBA00023118"/>
    </source>
</evidence>
<protein>
    <submittedName>
        <fullName evidence="11">CRISPR-associated endonuclease Cas3</fullName>
    </submittedName>
</protein>
<accession>A0ABT6F5H3</accession>
<evidence type="ECO:0000259" key="9">
    <source>
        <dbReference type="PROSITE" id="PS51192"/>
    </source>
</evidence>
<organism evidence="11 12">
    <name type="scientific">Paludisphaera mucosa</name>
    <dbReference type="NCBI Taxonomy" id="3030827"/>
    <lineage>
        <taxon>Bacteria</taxon>
        <taxon>Pseudomonadati</taxon>
        <taxon>Planctomycetota</taxon>
        <taxon>Planctomycetia</taxon>
        <taxon>Isosphaerales</taxon>
        <taxon>Isosphaeraceae</taxon>
        <taxon>Paludisphaera</taxon>
    </lineage>
</organism>
<keyword evidence="4" id="KW-0547">Nucleotide-binding</keyword>
<keyword evidence="12" id="KW-1185">Reference proteome</keyword>
<evidence type="ECO:0000256" key="6">
    <source>
        <dbReference type="ARBA" id="ARBA00022806"/>
    </source>
</evidence>
<evidence type="ECO:0000313" key="12">
    <source>
        <dbReference type="Proteomes" id="UP001216907"/>
    </source>
</evidence>
<dbReference type="GO" id="GO:0004519">
    <property type="term" value="F:endonuclease activity"/>
    <property type="evidence" value="ECO:0007669"/>
    <property type="project" value="UniProtKB-KW"/>
</dbReference>
<keyword evidence="11" id="KW-0540">Nuclease</keyword>
<evidence type="ECO:0000256" key="4">
    <source>
        <dbReference type="ARBA" id="ARBA00022741"/>
    </source>
</evidence>
<dbReference type="InterPro" id="IPR006483">
    <property type="entry name" value="CRISPR-assoc_Cas3_HD"/>
</dbReference>
<evidence type="ECO:0000256" key="1">
    <source>
        <dbReference type="ARBA" id="ARBA00006847"/>
    </source>
</evidence>
<sequence length="793" mass="87365">MKPTSIPTHFAHTLEGEGMECWQPLMDHLERVAKLVETHATAFDSSAWGKLAGHLHDLGKYAADFQSYLRNSAGDPLVIDASVLDGVPKRVDHSTAGAVRVLELARNVGRMAGDGELRAVEAALAMVIAGHHSGLPAKSMFESKRLTACEKQARLDEARLGGQPEIDALLALELPEAPAMLGREPVGGWPDTRFKKRELSLRCELWTRMLFSALIDADRLDTERFMNPGRAQARVASMARDGILGMLSGRVDRYLEYVAQTARARAAQPPEEACPRAESVLRLRADVLAACLRAAERHAGRHSLTVPTGGGKTLAALAFALRHAIRRKLRRVIVVIPFTSIIDQTAAVYRDAFGELAGEALVEHHSNLDPSTETYENRLASENWDAPVIVTTSVQFFESLFSARGTAARKLHNIAQSIVVFDEVQALPHHLRTPIFDVLNRLIDDYGVSALFCTATQPALDLATTNRQEFPHLPDVREVVDDVPAAFEAVKGRVVADFTRALEPTSWEDLAVDVTADDRVLTIVQRRDDARDLWRLMPAGTFHLSALMCPAHRRLVLKEIAAALADPGRACRVVSTTLVEAGVDLDFPVVYRALGGVDALAQAAGRCNRSGLLTDDQGRARPGRLLVFQPCIDPPPGLRLGAVTTSSLLKESGIDLFDPCTYERYFRRYFGNVDPDSMNVMPTRIERDFPEIEARFRMIDDQDQASVVVPYGEAIDRIEAYRADPSRWTLRALQPFIVNIPRRRLDSLAGQGVIETIHGQVKWISPAGPKQYHESLGLLDDEIAAIEPGHLIT</sequence>
<keyword evidence="11" id="KW-0255">Endonuclease</keyword>
<gene>
    <name evidence="11" type="ORF">PZE19_03520</name>
</gene>
<keyword evidence="5" id="KW-0378">Hydrolase</keyword>
<dbReference type="Gene3D" id="3.40.50.300">
    <property type="entry name" value="P-loop containing nucleotide triphosphate hydrolases"/>
    <property type="match status" value="1"/>
</dbReference>
<dbReference type="Gene3D" id="1.10.3210.30">
    <property type="match status" value="1"/>
</dbReference>
<dbReference type="InterPro" id="IPR054712">
    <property type="entry name" value="Cas3-like_dom"/>
</dbReference>
<evidence type="ECO:0000313" key="11">
    <source>
        <dbReference type="EMBL" id="MDG3002826.1"/>
    </source>
</evidence>
<keyword evidence="6" id="KW-0347">Helicase</keyword>
<keyword evidence="3" id="KW-0479">Metal-binding</keyword>
<dbReference type="InterPro" id="IPR011545">
    <property type="entry name" value="DEAD/DEAH_box_helicase_dom"/>
</dbReference>
<dbReference type="InterPro" id="IPR014001">
    <property type="entry name" value="Helicase_ATP-bd"/>
</dbReference>
<proteinExistence type="inferred from homology"/>
<comment type="similarity">
    <text evidence="1">In the N-terminal section; belongs to the CRISPR-associated nuclease Cas3-HD family.</text>
</comment>
<reference evidence="11 12" key="1">
    <citation type="submission" date="2023-03" db="EMBL/GenBank/DDBJ databases">
        <title>Paludisphaera mucosa sp. nov. a novel planctomycete from northern fen.</title>
        <authorList>
            <person name="Ivanova A."/>
        </authorList>
    </citation>
    <scope>NUCLEOTIDE SEQUENCE [LARGE SCALE GENOMIC DNA]</scope>
    <source>
        <strain evidence="11 12">Pla2</strain>
    </source>
</reference>
<dbReference type="PROSITE" id="PS51192">
    <property type="entry name" value="HELICASE_ATP_BIND_1"/>
    <property type="match status" value="1"/>
</dbReference>
<comment type="caution">
    <text evidence="11">The sequence shown here is derived from an EMBL/GenBank/DDBJ whole genome shotgun (WGS) entry which is preliminary data.</text>
</comment>
<dbReference type="Pfam" id="PF00270">
    <property type="entry name" value="DEAD"/>
    <property type="match status" value="1"/>
</dbReference>